<dbReference type="GO" id="GO:0016787">
    <property type="term" value="F:hydrolase activity"/>
    <property type="evidence" value="ECO:0007669"/>
    <property type="project" value="UniProtKB-KW"/>
</dbReference>
<feature type="domain" description="5'-Nucleotidase C-terminal" evidence="5">
    <location>
        <begin position="345"/>
        <end position="516"/>
    </location>
</feature>
<comment type="similarity">
    <text evidence="1 3">Belongs to the 5'-nucleotidase family.</text>
</comment>
<evidence type="ECO:0000259" key="5">
    <source>
        <dbReference type="Pfam" id="PF02872"/>
    </source>
</evidence>
<dbReference type="InterPro" id="IPR036907">
    <property type="entry name" value="5'-Nucleotdase_C_sf"/>
</dbReference>
<keyword evidence="3" id="KW-0378">Hydrolase</keyword>
<dbReference type="EMBL" id="KV426242">
    <property type="protein sequence ID" value="KZV84073.1"/>
    <property type="molecule type" value="Genomic_DNA"/>
</dbReference>
<dbReference type="AlphaFoldDB" id="A0A165D9Q2"/>
<protein>
    <submittedName>
        <fullName evidence="6">Metallo-dependent phosphatase</fullName>
    </submittedName>
</protein>
<dbReference type="OrthoDB" id="10252235at2759"/>
<dbReference type="Pfam" id="PF02872">
    <property type="entry name" value="5_nucleotid_C"/>
    <property type="match status" value="1"/>
</dbReference>
<evidence type="ECO:0000256" key="3">
    <source>
        <dbReference type="RuleBase" id="RU362119"/>
    </source>
</evidence>
<dbReference type="Proteomes" id="UP000077266">
    <property type="component" value="Unassembled WGS sequence"/>
</dbReference>
<keyword evidence="3" id="KW-0547">Nucleotide-binding</keyword>
<dbReference type="PRINTS" id="PR01607">
    <property type="entry name" value="APYRASEFAMLY"/>
</dbReference>
<dbReference type="SUPFAM" id="SSF55816">
    <property type="entry name" value="5'-nucleotidase (syn. UDP-sugar hydrolase), C-terminal domain"/>
    <property type="match status" value="1"/>
</dbReference>
<organism evidence="6 7">
    <name type="scientific">Exidia glandulosa HHB12029</name>
    <dbReference type="NCBI Taxonomy" id="1314781"/>
    <lineage>
        <taxon>Eukaryota</taxon>
        <taxon>Fungi</taxon>
        <taxon>Dikarya</taxon>
        <taxon>Basidiomycota</taxon>
        <taxon>Agaricomycotina</taxon>
        <taxon>Agaricomycetes</taxon>
        <taxon>Auriculariales</taxon>
        <taxon>Exidiaceae</taxon>
        <taxon>Exidia</taxon>
    </lineage>
</organism>
<sequence>MSTLHVLHFNDVYRVAPQKLDNTGKTIDVTQFAARLADLRAHEPDKTLVLFSGDVFSPSVESSVTRGSHMVPVMNELAPDVTVVGNHDVDFGVPHLAKLIKDCKFPWLLSNVVDKDTGRVPEPFKEFHILERGGVRIGVIGLIEEEWIATINAWPSNFQWRKMEEVGIELSKKLRDPKGEHKCDILIALTHARVPNDVKLGQDLNARPSDGNDEIAKTHGVDIIYGGHDHLYYVAKGAKSWENYDLTHQVLGAEKEDGVLVVKSGTDFRDLSEMTIELVDSPPGSVRSKTIKAVTGIHHETAPEDPKSESLAKILSSILSDVSDTLKAPICKTDAPLDCHSELIRTEESAAGNWFSDILRNTYDDALCMKSGGGAHCVFSCAGTLRGDSTYGPGDITLGDIMEILPFEDPIVVLELDGEAIWAAMEGALSKWPAQEGRFPLVSGLRVTWDSSKPAGNRVLTIQIEATPQRPHVPGDATPHPAPQWRDLKREKGGEKYRVVTREYLAQGHDGFEPFKGYPYLIDDENGIIMSTIVRRYLLGSQYIHALQQLEESPQPKTVHLNERTDGIIRNARDRWRNAAAKVLRAQRNHVQDAFHVANREHMSNVDCYDGQAARSGTAHREQKGADLITIHPVVDGRMKDVARSK</sequence>
<dbReference type="SUPFAM" id="SSF56300">
    <property type="entry name" value="Metallo-dependent phosphatases"/>
    <property type="match status" value="1"/>
</dbReference>
<dbReference type="Gene3D" id="3.90.780.10">
    <property type="entry name" value="5'-Nucleotidase, C-terminal domain"/>
    <property type="match status" value="1"/>
</dbReference>
<dbReference type="PANTHER" id="PTHR11575">
    <property type="entry name" value="5'-NUCLEOTIDASE-RELATED"/>
    <property type="match status" value="1"/>
</dbReference>
<keyword evidence="7" id="KW-1185">Reference proteome</keyword>
<dbReference type="InterPro" id="IPR008334">
    <property type="entry name" value="5'-Nucleotdase_C"/>
</dbReference>
<dbReference type="InterPro" id="IPR004843">
    <property type="entry name" value="Calcineurin-like_PHP"/>
</dbReference>
<dbReference type="Gene3D" id="3.60.21.10">
    <property type="match status" value="1"/>
</dbReference>
<name>A0A165D9Q2_EXIGL</name>
<evidence type="ECO:0000259" key="4">
    <source>
        <dbReference type="Pfam" id="PF00149"/>
    </source>
</evidence>
<accession>A0A165D9Q2</accession>
<dbReference type="STRING" id="1314781.A0A165D9Q2"/>
<keyword evidence="2" id="KW-0732">Signal</keyword>
<dbReference type="GO" id="GO:0000166">
    <property type="term" value="F:nucleotide binding"/>
    <property type="evidence" value="ECO:0007669"/>
    <property type="project" value="UniProtKB-KW"/>
</dbReference>
<evidence type="ECO:0000313" key="7">
    <source>
        <dbReference type="Proteomes" id="UP000077266"/>
    </source>
</evidence>
<evidence type="ECO:0000313" key="6">
    <source>
        <dbReference type="EMBL" id="KZV84073.1"/>
    </source>
</evidence>
<dbReference type="InParanoid" id="A0A165D9Q2"/>
<reference evidence="6 7" key="1">
    <citation type="journal article" date="2016" name="Mol. Biol. Evol.">
        <title>Comparative Genomics of Early-Diverging Mushroom-Forming Fungi Provides Insights into the Origins of Lignocellulose Decay Capabilities.</title>
        <authorList>
            <person name="Nagy L.G."/>
            <person name="Riley R."/>
            <person name="Tritt A."/>
            <person name="Adam C."/>
            <person name="Daum C."/>
            <person name="Floudas D."/>
            <person name="Sun H."/>
            <person name="Yadav J.S."/>
            <person name="Pangilinan J."/>
            <person name="Larsson K.H."/>
            <person name="Matsuura K."/>
            <person name="Barry K."/>
            <person name="Labutti K."/>
            <person name="Kuo R."/>
            <person name="Ohm R.A."/>
            <person name="Bhattacharya S.S."/>
            <person name="Shirouzu T."/>
            <person name="Yoshinaga Y."/>
            <person name="Martin F.M."/>
            <person name="Grigoriev I.V."/>
            <person name="Hibbett D.S."/>
        </authorList>
    </citation>
    <scope>NUCLEOTIDE SEQUENCE [LARGE SCALE GENOMIC DNA]</scope>
    <source>
        <strain evidence="6 7">HHB12029</strain>
    </source>
</reference>
<evidence type="ECO:0000256" key="2">
    <source>
        <dbReference type="ARBA" id="ARBA00022729"/>
    </source>
</evidence>
<dbReference type="PANTHER" id="PTHR11575:SF48">
    <property type="entry name" value="5'-NUCLEOTIDASE"/>
    <property type="match status" value="1"/>
</dbReference>
<dbReference type="GO" id="GO:0009166">
    <property type="term" value="P:nucleotide catabolic process"/>
    <property type="evidence" value="ECO:0007669"/>
    <property type="project" value="InterPro"/>
</dbReference>
<dbReference type="InterPro" id="IPR029052">
    <property type="entry name" value="Metallo-depent_PP-like"/>
</dbReference>
<feature type="domain" description="Calcineurin-like phosphoesterase" evidence="4">
    <location>
        <begin position="5"/>
        <end position="231"/>
    </location>
</feature>
<gene>
    <name evidence="6" type="ORF">EXIGLDRAFT_299889</name>
</gene>
<proteinExistence type="inferred from homology"/>
<evidence type="ECO:0000256" key="1">
    <source>
        <dbReference type="ARBA" id="ARBA00006654"/>
    </source>
</evidence>
<dbReference type="InterPro" id="IPR006179">
    <property type="entry name" value="5_nucleotidase/apyrase"/>
</dbReference>
<dbReference type="Pfam" id="PF00149">
    <property type="entry name" value="Metallophos"/>
    <property type="match status" value="1"/>
</dbReference>